<gene>
    <name evidence="3" type="ORF">NLJ89_g10238</name>
</gene>
<comment type="caution">
    <text evidence="3">The sequence shown here is derived from an EMBL/GenBank/DDBJ whole genome shotgun (WGS) entry which is preliminary data.</text>
</comment>
<evidence type="ECO:0000313" key="3">
    <source>
        <dbReference type="EMBL" id="KAJ3498280.1"/>
    </source>
</evidence>
<dbReference type="Proteomes" id="UP001148786">
    <property type="component" value="Unassembled WGS sequence"/>
</dbReference>
<organism evidence="3 4">
    <name type="scientific">Agrocybe chaxingu</name>
    <dbReference type="NCBI Taxonomy" id="84603"/>
    <lineage>
        <taxon>Eukaryota</taxon>
        <taxon>Fungi</taxon>
        <taxon>Dikarya</taxon>
        <taxon>Basidiomycota</taxon>
        <taxon>Agaricomycotina</taxon>
        <taxon>Agaricomycetes</taxon>
        <taxon>Agaricomycetidae</taxon>
        <taxon>Agaricales</taxon>
        <taxon>Agaricineae</taxon>
        <taxon>Strophariaceae</taxon>
        <taxon>Agrocybe</taxon>
    </lineage>
</organism>
<reference evidence="3" key="1">
    <citation type="submission" date="2022-07" db="EMBL/GenBank/DDBJ databases">
        <title>Genome Sequence of Agrocybe chaxingu.</title>
        <authorList>
            <person name="Buettner E."/>
        </authorList>
    </citation>
    <scope>NUCLEOTIDE SEQUENCE</scope>
    <source>
        <strain evidence="3">MP-N11</strain>
    </source>
</reference>
<evidence type="ECO:0000313" key="4">
    <source>
        <dbReference type="Proteomes" id="UP001148786"/>
    </source>
</evidence>
<protein>
    <submittedName>
        <fullName evidence="3">Uncharacterized protein</fullName>
    </submittedName>
</protein>
<evidence type="ECO:0000256" key="2">
    <source>
        <dbReference type="SAM" id="SignalP"/>
    </source>
</evidence>
<proteinExistence type="predicted"/>
<feature type="compositionally biased region" description="Basic and acidic residues" evidence="1">
    <location>
        <begin position="268"/>
        <end position="281"/>
    </location>
</feature>
<feature type="signal peptide" evidence="2">
    <location>
        <begin position="1"/>
        <end position="20"/>
    </location>
</feature>
<dbReference type="AlphaFoldDB" id="A0A9W8MST9"/>
<dbReference type="EMBL" id="JANKHO010001806">
    <property type="protein sequence ID" value="KAJ3498280.1"/>
    <property type="molecule type" value="Genomic_DNA"/>
</dbReference>
<dbReference type="PANTHER" id="PTHR35043:SF7">
    <property type="entry name" value="TRANSCRIPTION FACTOR DOMAIN-CONTAINING PROTEIN"/>
    <property type="match status" value="1"/>
</dbReference>
<feature type="region of interest" description="Disordered" evidence="1">
    <location>
        <begin position="260"/>
        <end position="281"/>
    </location>
</feature>
<name>A0A9W8MST9_9AGAR</name>
<sequence>MLVLLVILYFFHNFIPGANPAPTSLPISASQPSDSFTFAARQNIPDLELCKTCSNMRSTWNIAWSCLSTTFICTWVTVHPDVPHPSASWWFLARRCIKLMIWAFLTPELYVYWAFGQRMSAKKATKYFEGKGYRWWKMSHGFFLAMNGFYSQNDNGPVNFEKMKSLLENNKATLQGIDKADLEDKSKADGLKKGIAILQVTWFVAQCIARGAQRLPLTELEVITLALASINGVTYFLWWEKPMDVQRPICLRSTSGSPLTWSTMPPESEMKPEVKSEVSHC</sequence>
<evidence type="ECO:0000256" key="1">
    <source>
        <dbReference type="SAM" id="MobiDB-lite"/>
    </source>
</evidence>
<dbReference type="PANTHER" id="PTHR35043">
    <property type="entry name" value="TRANSCRIPTION FACTOR DOMAIN-CONTAINING PROTEIN"/>
    <property type="match status" value="1"/>
</dbReference>
<dbReference type="OrthoDB" id="9451547at2759"/>
<accession>A0A9W8MST9</accession>
<keyword evidence="2" id="KW-0732">Signal</keyword>
<feature type="chain" id="PRO_5040758121" evidence="2">
    <location>
        <begin position="21"/>
        <end position="281"/>
    </location>
</feature>
<keyword evidence="4" id="KW-1185">Reference proteome</keyword>